<sequence>MVNDTAPPRQVVYKWLKPKLPDHYS</sequence>
<reference evidence="1" key="1">
    <citation type="submission" date="2014-09" db="EMBL/GenBank/DDBJ databases">
        <authorList>
            <person name="Magalhaes I.L.F."/>
            <person name="Oliveira U."/>
            <person name="Santos F.R."/>
            <person name="Vidigal T.H.D.A."/>
            <person name="Brescovit A.D."/>
            <person name="Santos A.J."/>
        </authorList>
    </citation>
    <scope>NUCLEOTIDE SEQUENCE</scope>
    <source>
        <tissue evidence="1">Shoot tissue taken approximately 20 cm above the soil surface</tissue>
    </source>
</reference>
<accession>A0A0A9H677</accession>
<organism evidence="1">
    <name type="scientific">Arundo donax</name>
    <name type="common">Giant reed</name>
    <name type="synonym">Donax arundinaceus</name>
    <dbReference type="NCBI Taxonomy" id="35708"/>
    <lineage>
        <taxon>Eukaryota</taxon>
        <taxon>Viridiplantae</taxon>
        <taxon>Streptophyta</taxon>
        <taxon>Embryophyta</taxon>
        <taxon>Tracheophyta</taxon>
        <taxon>Spermatophyta</taxon>
        <taxon>Magnoliopsida</taxon>
        <taxon>Liliopsida</taxon>
        <taxon>Poales</taxon>
        <taxon>Poaceae</taxon>
        <taxon>PACMAD clade</taxon>
        <taxon>Arundinoideae</taxon>
        <taxon>Arundineae</taxon>
        <taxon>Arundo</taxon>
    </lineage>
</organism>
<dbReference type="AlphaFoldDB" id="A0A0A9H677"/>
<protein>
    <submittedName>
        <fullName evidence="1">Uncharacterized protein</fullName>
    </submittedName>
</protein>
<dbReference type="EMBL" id="GBRH01169498">
    <property type="protein sequence ID" value="JAE28398.1"/>
    <property type="molecule type" value="Transcribed_RNA"/>
</dbReference>
<evidence type="ECO:0000313" key="1">
    <source>
        <dbReference type="EMBL" id="JAE28398.1"/>
    </source>
</evidence>
<proteinExistence type="predicted"/>
<reference evidence="1" key="2">
    <citation type="journal article" date="2015" name="Data Brief">
        <title>Shoot transcriptome of the giant reed, Arundo donax.</title>
        <authorList>
            <person name="Barrero R.A."/>
            <person name="Guerrero F.D."/>
            <person name="Moolhuijzen P."/>
            <person name="Goolsby J.A."/>
            <person name="Tidwell J."/>
            <person name="Bellgard S.E."/>
            <person name="Bellgard M.I."/>
        </authorList>
    </citation>
    <scope>NUCLEOTIDE SEQUENCE</scope>
    <source>
        <tissue evidence="1">Shoot tissue taken approximately 20 cm above the soil surface</tissue>
    </source>
</reference>
<name>A0A0A9H677_ARUDO</name>